<gene>
    <name evidence="1" type="ORF">CXG81DRAFT_27329</name>
</gene>
<reference evidence="2" key="1">
    <citation type="journal article" date="2018" name="Nat. Microbiol.">
        <title>Leveraging single-cell genomics to expand the fungal tree of life.</title>
        <authorList>
            <person name="Ahrendt S.R."/>
            <person name="Quandt C.A."/>
            <person name="Ciobanu D."/>
            <person name="Clum A."/>
            <person name="Salamov A."/>
            <person name="Andreopoulos B."/>
            <person name="Cheng J.F."/>
            <person name="Woyke T."/>
            <person name="Pelin A."/>
            <person name="Henrissat B."/>
            <person name="Reynolds N.K."/>
            <person name="Benny G.L."/>
            <person name="Smith M.E."/>
            <person name="James T.Y."/>
            <person name="Grigoriev I.V."/>
        </authorList>
    </citation>
    <scope>NUCLEOTIDE SEQUENCE [LARGE SCALE GENOMIC DNA]</scope>
    <source>
        <strain evidence="2">ATCC 52028</strain>
    </source>
</reference>
<evidence type="ECO:0000313" key="1">
    <source>
        <dbReference type="EMBL" id="RKO99949.1"/>
    </source>
</evidence>
<dbReference type="AlphaFoldDB" id="A0A4P9X4F3"/>
<keyword evidence="2" id="KW-1185">Reference proteome</keyword>
<name>A0A4P9X4F3_9FUNG</name>
<protein>
    <submittedName>
        <fullName evidence="1">Uncharacterized protein</fullName>
    </submittedName>
</protein>
<dbReference type="PANTHER" id="PTHR31859:SF1">
    <property type="entry name" value="TETRATRICOPEPTIDE REPEAT PROTEIN 39C"/>
    <property type="match status" value="1"/>
</dbReference>
<dbReference type="Proteomes" id="UP000274922">
    <property type="component" value="Unassembled WGS sequence"/>
</dbReference>
<organism evidence="1 2">
    <name type="scientific">Caulochytrium protostelioides</name>
    <dbReference type="NCBI Taxonomy" id="1555241"/>
    <lineage>
        <taxon>Eukaryota</taxon>
        <taxon>Fungi</taxon>
        <taxon>Fungi incertae sedis</taxon>
        <taxon>Chytridiomycota</taxon>
        <taxon>Chytridiomycota incertae sedis</taxon>
        <taxon>Chytridiomycetes</taxon>
        <taxon>Caulochytriales</taxon>
        <taxon>Caulochytriaceae</taxon>
        <taxon>Caulochytrium</taxon>
    </lineage>
</organism>
<accession>A0A4P9X4F3</accession>
<evidence type="ECO:0000313" key="2">
    <source>
        <dbReference type="Proteomes" id="UP000274922"/>
    </source>
</evidence>
<dbReference type="EMBL" id="ML014245">
    <property type="protein sequence ID" value="RKO99949.1"/>
    <property type="molecule type" value="Genomic_DNA"/>
</dbReference>
<dbReference type="Pfam" id="PF10300">
    <property type="entry name" value="Iml2-TPR_39"/>
    <property type="match status" value="1"/>
</dbReference>
<sequence length="701" mass="75266">MTFHDDDGDVVSGIGQLSMADVDAADAADATAAAASTTDIDVAAVWDAADTVAEQVQRDAELVAGMRPFWDNDYAAARAAFAPHAAHDPFYALAAGAMHFIDAISDPKPGRLADAVTQLGRAEAVADAQIAQYTGSGWWGRYVTGGAKKSDASATCDPQTGKPLVPGGHVRALVLKSEAALLAGLADAVNQTLASYLRAGLRLRRGYNACQEAWAAMQGYERAGAMDALDPETRAAVQFGIGTMQVALNILPASLVRFVNFIGIGADEPLGFRLLDDCVRNEAVHSALASMFLMVYYGVTPAFCPSLMRATWLPRAEAAAATAAARYPRSFLHRFQAARVDRLRGNMDASFAGFRTARDAQTVFPGLRTWCQWDIVMNHLMRRDWTAALEEMTALNADQPTISRRFFAYVAIALSCRVALDDHDRTHKSKSENPIETEPVAEVDRVIASFRSRLEALHADFQNIPASEGTLSDIDAWTRLKLRTLLHVDDAAGSAAPAVPAETLALIQRSRLRLFAMGVYEILTLWNGPGLMAPADLQASYTAVQFHRDHRIVPPAGPETDRAAEAGETALLDFMLQQYALAYDLATQQPIEPATAAADSDGHARLVQIGNLPLASLPPSDRWIVPNALYELALRALVGSRAAAEPEAGHAAAEALVNQAARLRKFPLMDRLDLRLHLVRKAIADRRAAAAAAAAPATASS</sequence>
<dbReference type="PANTHER" id="PTHR31859">
    <property type="entry name" value="TETRATRICOPEPTIDE REPEAT PROTEIN 39 FAMILY MEMBER"/>
    <property type="match status" value="1"/>
</dbReference>
<dbReference type="InterPro" id="IPR019412">
    <property type="entry name" value="IML2/TPR_39"/>
</dbReference>
<dbReference type="OrthoDB" id="43460at2759"/>
<proteinExistence type="predicted"/>